<dbReference type="EMBL" id="MUZR01000005">
    <property type="protein sequence ID" value="OOC11247.1"/>
    <property type="molecule type" value="Genomic_DNA"/>
</dbReference>
<dbReference type="PANTHER" id="PTHR46268:SF27">
    <property type="entry name" value="UNIVERSAL STRESS PROTEIN RV2623"/>
    <property type="match status" value="1"/>
</dbReference>
<keyword evidence="3" id="KW-0067">ATP-binding</keyword>
<dbReference type="OrthoDB" id="9792500at2"/>
<dbReference type="PRINTS" id="PR01438">
    <property type="entry name" value="UNVRSLSTRESS"/>
</dbReference>
<protein>
    <submittedName>
        <fullName evidence="5">Universal stress protein</fullName>
    </submittedName>
</protein>
<gene>
    <name evidence="5" type="ORF">B1A74_01675</name>
</gene>
<evidence type="ECO:0000313" key="5">
    <source>
        <dbReference type="EMBL" id="OOC11247.1"/>
    </source>
</evidence>
<dbReference type="Gene3D" id="3.40.50.620">
    <property type="entry name" value="HUPs"/>
    <property type="match status" value="2"/>
</dbReference>
<name>A0A1V3A1K0_9GAMM</name>
<dbReference type="AlphaFoldDB" id="A0A1V3A1K0"/>
<dbReference type="InterPro" id="IPR006015">
    <property type="entry name" value="Universal_stress_UspA"/>
</dbReference>
<evidence type="ECO:0000256" key="3">
    <source>
        <dbReference type="ARBA" id="ARBA00022840"/>
    </source>
</evidence>
<proteinExistence type="inferred from homology"/>
<keyword evidence="6" id="KW-1185">Reference proteome</keyword>
<dbReference type="Pfam" id="PF00582">
    <property type="entry name" value="Usp"/>
    <property type="match status" value="2"/>
</dbReference>
<comment type="similarity">
    <text evidence="1">Belongs to the universal stress protein A family.</text>
</comment>
<dbReference type="CDD" id="cd00293">
    <property type="entry name" value="USP-like"/>
    <property type="match status" value="2"/>
</dbReference>
<evidence type="ECO:0000256" key="2">
    <source>
        <dbReference type="ARBA" id="ARBA00022741"/>
    </source>
</evidence>
<dbReference type="STRING" id="252474.B1A74_01675"/>
<keyword evidence="2" id="KW-0547">Nucleotide-binding</keyword>
<evidence type="ECO:0000256" key="1">
    <source>
        <dbReference type="ARBA" id="ARBA00008791"/>
    </source>
</evidence>
<dbReference type="InterPro" id="IPR014729">
    <property type="entry name" value="Rossmann-like_a/b/a_fold"/>
</dbReference>
<dbReference type="SUPFAM" id="SSF52402">
    <property type="entry name" value="Adenine nucleotide alpha hydrolases-like"/>
    <property type="match status" value="2"/>
</dbReference>
<dbReference type="GO" id="GO:0005524">
    <property type="term" value="F:ATP binding"/>
    <property type="evidence" value="ECO:0007669"/>
    <property type="project" value="UniProtKB-KW"/>
</dbReference>
<dbReference type="Proteomes" id="UP000189177">
    <property type="component" value="Unassembled WGS sequence"/>
</dbReference>
<dbReference type="PANTHER" id="PTHR46268">
    <property type="entry name" value="STRESS RESPONSE PROTEIN NHAX"/>
    <property type="match status" value="1"/>
</dbReference>
<organism evidence="5 6">
    <name type="scientific">Thioalkalivibrio halophilus</name>
    <dbReference type="NCBI Taxonomy" id="252474"/>
    <lineage>
        <taxon>Bacteria</taxon>
        <taxon>Pseudomonadati</taxon>
        <taxon>Pseudomonadota</taxon>
        <taxon>Gammaproteobacteria</taxon>
        <taxon>Chromatiales</taxon>
        <taxon>Ectothiorhodospiraceae</taxon>
        <taxon>Thioalkalivibrio</taxon>
    </lineage>
</organism>
<sequence length="285" mass="30440">MAEAASTGNQPQFRTIVVATDGSEYSTAAENVALELAGRCGARLRIVRIIPTDTQHDALSPRRSHDASVSAQGDLDALEKRAREAGLEVSAILRHGVDRHQEIVSVAEEHEADLIVIGRRTRGEMARLMVGDATAKVIGLAPCNVMVVPRDTEAPRQGLLVGTDGSELGDKAARAAVELAQHCSLPLTVASVAVPGQSEARRQEGVDAIQRLQGEAREAGVETDALFEEGRPEVTLIEIAERQHRDLIVLGSHGRTGLKRLLMGSVSERVVGQARCPVLVVKKKG</sequence>
<accession>A0A1V3A1K0</accession>
<evidence type="ECO:0000259" key="4">
    <source>
        <dbReference type="Pfam" id="PF00582"/>
    </source>
</evidence>
<comment type="caution">
    <text evidence="5">The sequence shown here is derived from an EMBL/GenBank/DDBJ whole genome shotgun (WGS) entry which is preliminary data.</text>
</comment>
<dbReference type="RefSeq" id="WP_077243582.1">
    <property type="nucleotide sequence ID" value="NZ_MUZR01000005.1"/>
</dbReference>
<feature type="domain" description="UspA" evidence="4">
    <location>
        <begin position="13"/>
        <end position="149"/>
    </location>
</feature>
<dbReference type="InterPro" id="IPR006016">
    <property type="entry name" value="UspA"/>
</dbReference>
<feature type="domain" description="UspA" evidence="4">
    <location>
        <begin position="159"/>
        <end position="282"/>
    </location>
</feature>
<reference evidence="5 6" key="1">
    <citation type="submission" date="2017-02" db="EMBL/GenBank/DDBJ databases">
        <title>Genomic diversity within the haloalkaliphilic genus Thioalkalivibrio.</title>
        <authorList>
            <person name="Ahn A.-C."/>
            <person name="Meier-Kolthoff J."/>
            <person name="Overmars L."/>
            <person name="Richter M."/>
            <person name="Woyke T."/>
            <person name="Sorokin D.Y."/>
            <person name="Muyzer G."/>
        </authorList>
    </citation>
    <scope>NUCLEOTIDE SEQUENCE [LARGE SCALE GENOMIC DNA]</scope>
    <source>
        <strain evidence="5 6">HL17</strain>
    </source>
</reference>
<evidence type="ECO:0000313" key="6">
    <source>
        <dbReference type="Proteomes" id="UP000189177"/>
    </source>
</evidence>